<dbReference type="Proteomes" id="UP001050691">
    <property type="component" value="Unassembled WGS sequence"/>
</dbReference>
<comment type="caution">
    <text evidence="5">The sequence shown here is derived from an EMBL/GenBank/DDBJ whole genome shotgun (WGS) entry which is preliminary data.</text>
</comment>
<feature type="domain" description="RNA polymerase II assembly factor Rtp1 C-terminal" evidence="3">
    <location>
        <begin position="724"/>
        <end position="841"/>
    </location>
</feature>
<evidence type="ECO:0000256" key="2">
    <source>
        <dbReference type="SAM" id="MobiDB-lite"/>
    </source>
</evidence>
<organism evidence="5 6">
    <name type="scientific">Clathrus columnatus</name>
    <dbReference type="NCBI Taxonomy" id="1419009"/>
    <lineage>
        <taxon>Eukaryota</taxon>
        <taxon>Fungi</taxon>
        <taxon>Dikarya</taxon>
        <taxon>Basidiomycota</taxon>
        <taxon>Agaricomycotina</taxon>
        <taxon>Agaricomycetes</taxon>
        <taxon>Phallomycetidae</taxon>
        <taxon>Phallales</taxon>
        <taxon>Clathraceae</taxon>
        <taxon>Clathrus</taxon>
    </lineage>
</organism>
<dbReference type="PANTHER" id="PTHR20959">
    <property type="entry name" value="TRANSPORT AND GOLGI ORGANIZATION PROTEIN 6 FAMILY MEMBER"/>
    <property type="match status" value="1"/>
</dbReference>
<dbReference type="GO" id="GO:0009306">
    <property type="term" value="P:protein secretion"/>
    <property type="evidence" value="ECO:0007669"/>
    <property type="project" value="TreeGrafter"/>
</dbReference>
<dbReference type="EMBL" id="BPWL01000002">
    <property type="protein sequence ID" value="GJJ07060.1"/>
    <property type="molecule type" value="Genomic_DNA"/>
</dbReference>
<dbReference type="InterPro" id="IPR039600">
    <property type="entry name" value="TANGO6/Rtp1"/>
</dbReference>
<accession>A0AAV5A589</accession>
<dbReference type="SUPFAM" id="SSF48371">
    <property type="entry name" value="ARM repeat"/>
    <property type="match status" value="1"/>
</dbReference>
<proteinExistence type="inferred from homology"/>
<dbReference type="InterPro" id="IPR057407">
    <property type="entry name" value="HEAT_TANGO6"/>
</dbReference>
<dbReference type="AlphaFoldDB" id="A0AAV5A589"/>
<feature type="domain" description="TANGO6 HEAT repeat" evidence="4">
    <location>
        <begin position="263"/>
        <end position="388"/>
    </location>
</feature>
<dbReference type="Pfam" id="PF10363">
    <property type="entry name" value="RTP1_C1"/>
    <property type="match status" value="1"/>
</dbReference>
<evidence type="ECO:0000313" key="5">
    <source>
        <dbReference type="EMBL" id="GJJ07060.1"/>
    </source>
</evidence>
<evidence type="ECO:0000313" key="6">
    <source>
        <dbReference type="Proteomes" id="UP001050691"/>
    </source>
</evidence>
<evidence type="ECO:0000259" key="3">
    <source>
        <dbReference type="Pfam" id="PF10363"/>
    </source>
</evidence>
<evidence type="ECO:0008006" key="7">
    <source>
        <dbReference type="Google" id="ProtNLM"/>
    </source>
</evidence>
<gene>
    <name evidence="5" type="ORF">Clacol_001259</name>
</gene>
<dbReference type="InterPro" id="IPR011989">
    <property type="entry name" value="ARM-like"/>
</dbReference>
<keyword evidence="6" id="KW-1185">Reference proteome</keyword>
<feature type="region of interest" description="Disordered" evidence="2">
    <location>
        <begin position="919"/>
        <end position="957"/>
    </location>
</feature>
<sequence length="1057" mass="116520">MSDSIQQCQKLLLALRILSGAEGKTIASPDLATVLRTRLTKVNDVLNEYASQDFENIDLKKLQYVTATRSLRIMQILQDILDQEGMETPLLGTRDIAYVKTVLSIIFNWGVEPLLADLERNCLGSQGPGVDQPLTIIDLTDGPTELPTILVDIMHLIFEKNSKKIRQSWITSSLLSNHAVDLLTPLLILGWPSNPVLGSLGQKQQFKEFSIRFISLSKHHVHYRLRTPDATSALGTILASVTSKRRIYPHLPKACGFLLSKLLLRPDGVQGLYAAIFGEGTEDGESAPLDKLEQIVKILTAVPASMSSENYFAMIAPKVIALLSPSTAEKVPAAYKRASAFTLSRMLIGKYHQITTTLILPFFHKPFQLTPSTKDNASEELLSAMDSLLTLQAYLLNTDPSPENKTADPSVRETIFGLLVTWSRVASSTDVIDGIWKIISGYGGDWDLTLEGWVRSASNTSVPSISLQSVAEMDGKPRDDIDIDANPFDLRPDPVRFVAFMKTMDRKDVSSDIFLRLLNGYQELKNTDRDEDAIRFVCSRLLISSPLTLGSGRTLLYLQLILQMQARLSDVVVSKPQYILAFIKHALSSLPKPPSLTRPSPKKGLTLKDLRIVPEIQEEEQTDSDDEDAVEPEGSGRSSLNLERDSRLMEFTGNPDLSPQTNPVLNDISSILDNIASNSAVTPTLRQLAREARVVLLARSASTSSDNQTKTTDRSDRETAHDIYQKALKLLQDPIIPVRAHGVPAETRLDPALLPGILSIFLQSIQDQESYIFLNAVQGLAAMVDGYGKDVLKGIMDVYLQGSGIGRTGTSGSDNTMTKDELDARIRIGEALNTVVRRCGGALGSYVDILLPPLLVILRSGHLPTTLRVSSLSILAQCALTNVAALDSYAANLVDTCLEIIKLEHVPVEFSKEKGRSKDDIEIISDDDGKPQKERPSVRPRQPDVTDSDPTTSATKVPSLRRSALHFLAQLFRAYVQNQYDVLSRQPEKPSINIHITPLLSPASERDSIFPQNLLRRANIVLSYVNAVDQDPVTKVMSNETLELVAQFQETRLLGSS</sequence>
<evidence type="ECO:0000256" key="1">
    <source>
        <dbReference type="ARBA" id="ARBA00005724"/>
    </source>
</evidence>
<feature type="region of interest" description="Disordered" evidence="2">
    <location>
        <begin position="592"/>
        <end position="644"/>
    </location>
</feature>
<dbReference type="PANTHER" id="PTHR20959:SF1">
    <property type="entry name" value="TRANSPORT AND GOLGI ORGANIZATION PROTEIN 6 HOMOLOG"/>
    <property type="match status" value="1"/>
</dbReference>
<reference evidence="5" key="1">
    <citation type="submission" date="2021-10" db="EMBL/GenBank/DDBJ databases">
        <title>De novo Genome Assembly of Clathrus columnatus (Basidiomycota, Fungi) Using Illumina and Nanopore Sequence Data.</title>
        <authorList>
            <person name="Ogiso-Tanaka E."/>
            <person name="Itagaki H."/>
            <person name="Hosoya T."/>
            <person name="Hosaka K."/>
        </authorList>
    </citation>
    <scope>NUCLEOTIDE SEQUENCE</scope>
    <source>
        <strain evidence="5">MO-923</strain>
    </source>
</reference>
<name>A0AAV5A589_9AGAM</name>
<dbReference type="InterPro" id="IPR016024">
    <property type="entry name" value="ARM-type_fold"/>
</dbReference>
<feature type="compositionally biased region" description="Basic and acidic residues" evidence="2">
    <location>
        <begin position="919"/>
        <end position="944"/>
    </location>
</feature>
<dbReference type="Pfam" id="PF23565">
    <property type="entry name" value="ARM_TANGO6"/>
    <property type="match status" value="1"/>
</dbReference>
<feature type="compositionally biased region" description="Acidic residues" evidence="2">
    <location>
        <begin position="616"/>
        <end position="631"/>
    </location>
</feature>
<comment type="similarity">
    <text evidence="1">Belongs to the Tango6 family.</text>
</comment>
<protein>
    <recommendedName>
        <fullName evidence="7">RNA polymerase II assembly factor Rtp1 C-terminal domain-containing protein</fullName>
    </recommendedName>
</protein>
<evidence type="ECO:0000259" key="4">
    <source>
        <dbReference type="Pfam" id="PF23565"/>
    </source>
</evidence>
<dbReference type="Gene3D" id="1.25.10.10">
    <property type="entry name" value="Leucine-rich Repeat Variant"/>
    <property type="match status" value="1"/>
</dbReference>
<dbReference type="InterPro" id="IPR019451">
    <property type="entry name" value="Rtp1_C1"/>
</dbReference>